<dbReference type="Proteomes" id="UP001224122">
    <property type="component" value="Unassembled WGS sequence"/>
</dbReference>
<dbReference type="EMBL" id="JAUSTW010000005">
    <property type="protein sequence ID" value="MDQ0200323.1"/>
    <property type="molecule type" value="Genomic_DNA"/>
</dbReference>
<evidence type="ECO:0000313" key="3">
    <source>
        <dbReference type="Proteomes" id="UP001224122"/>
    </source>
</evidence>
<protein>
    <recommendedName>
        <fullName evidence="4">Membrane-spanning protein</fullName>
    </recommendedName>
</protein>
<dbReference type="RefSeq" id="WP_307410023.1">
    <property type="nucleotide sequence ID" value="NZ_JAUSTW010000005.1"/>
</dbReference>
<organism evidence="2 3">
    <name type="scientific">Neobacillus ginsengisoli</name>
    <dbReference type="NCBI Taxonomy" id="904295"/>
    <lineage>
        <taxon>Bacteria</taxon>
        <taxon>Bacillati</taxon>
        <taxon>Bacillota</taxon>
        <taxon>Bacilli</taxon>
        <taxon>Bacillales</taxon>
        <taxon>Bacillaceae</taxon>
        <taxon>Neobacillus</taxon>
    </lineage>
</organism>
<sequence length="188" mass="21747">MKKKTIIILSIVFFIIFTGLFIFYLIKGDSTRWLVALGGMMVSPIPATLLFFKKNPFNLPIIIGYYFTLVYSAILGSIANFYYRFTWWDTSLHAYKGMYMAFVSIAIYKHLIPNNIQKDISRPFIFLFVLSFPVMVSVLWEIYEFIGDQTFTHIMQEGGNKDTMIDLISSTASALLVSIYSVCIKRRF</sequence>
<comment type="caution">
    <text evidence="2">The sequence shown here is derived from an EMBL/GenBank/DDBJ whole genome shotgun (WGS) entry which is preliminary data.</text>
</comment>
<accession>A0ABT9XY53</accession>
<dbReference type="Pfam" id="PF09997">
    <property type="entry name" value="DUF2238"/>
    <property type="match status" value="1"/>
</dbReference>
<gene>
    <name evidence="2" type="ORF">J2S10_003506</name>
</gene>
<evidence type="ECO:0000256" key="1">
    <source>
        <dbReference type="SAM" id="Phobius"/>
    </source>
</evidence>
<name>A0ABT9XY53_9BACI</name>
<feature type="transmembrane region" description="Helical" evidence="1">
    <location>
        <begin position="32"/>
        <end position="52"/>
    </location>
</feature>
<keyword evidence="1" id="KW-0812">Transmembrane</keyword>
<proteinExistence type="predicted"/>
<dbReference type="InterPro" id="IPR014509">
    <property type="entry name" value="YjdF-like"/>
</dbReference>
<evidence type="ECO:0008006" key="4">
    <source>
        <dbReference type="Google" id="ProtNLM"/>
    </source>
</evidence>
<feature type="transmembrane region" description="Helical" evidence="1">
    <location>
        <begin position="95"/>
        <end position="112"/>
    </location>
</feature>
<feature type="transmembrane region" description="Helical" evidence="1">
    <location>
        <begin position="124"/>
        <end position="143"/>
    </location>
</feature>
<feature type="transmembrane region" description="Helical" evidence="1">
    <location>
        <begin position="163"/>
        <end position="183"/>
    </location>
</feature>
<evidence type="ECO:0000313" key="2">
    <source>
        <dbReference type="EMBL" id="MDQ0200323.1"/>
    </source>
</evidence>
<keyword evidence="1" id="KW-1133">Transmembrane helix</keyword>
<keyword evidence="3" id="KW-1185">Reference proteome</keyword>
<feature type="transmembrane region" description="Helical" evidence="1">
    <location>
        <begin position="7"/>
        <end position="26"/>
    </location>
</feature>
<keyword evidence="1" id="KW-0472">Membrane</keyword>
<reference evidence="2 3" key="1">
    <citation type="submission" date="2023-07" db="EMBL/GenBank/DDBJ databases">
        <title>Genomic Encyclopedia of Type Strains, Phase IV (KMG-IV): sequencing the most valuable type-strain genomes for metagenomic binning, comparative biology and taxonomic classification.</title>
        <authorList>
            <person name="Goeker M."/>
        </authorList>
    </citation>
    <scope>NUCLEOTIDE SEQUENCE [LARGE SCALE GENOMIC DNA]</scope>
    <source>
        <strain evidence="2 3">DSM 27594</strain>
    </source>
</reference>
<feature type="transmembrane region" description="Helical" evidence="1">
    <location>
        <begin position="64"/>
        <end position="83"/>
    </location>
</feature>